<dbReference type="AlphaFoldDB" id="A0AAE0HQN9"/>
<name>A0AAE0HQN9_9PEZI</name>
<comment type="caution">
    <text evidence="2">The sequence shown here is derived from an EMBL/GenBank/DDBJ whole genome shotgun (WGS) entry which is preliminary data.</text>
</comment>
<gene>
    <name evidence="2" type="ORF">B0H64DRAFT_382281</name>
</gene>
<organism evidence="2 3">
    <name type="scientific">Chaetomium fimeti</name>
    <dbReference type="NCBI Taxonomy" id="1854472"/>
    <lineage>
        <taxon>Eukaryota</taxon>
        <taxon>Fungi</taxon>
        <taxon>Dikarya</taxon>
        <taxon>Ascomycota</taxon>
        <taxon>Pezizomycotina</taxon>
        <taxon>Sordariomycetes</taxon>
        <taxon>Sordariomycetidae</taxon>
        <taxon>Sordariales</taxon>
        <taxon>Chaetomiaceae</taxon>
        <taxon>Chaetomium</taxon>
    </lineage>
</organism>
<proteinExistence type="predicted"/>
<keyword evidence="3" id="KW-1185">Reference proteome</keyword>
<dbReference type="RefSeq" id="XP_062664466.1">
    <property type="nucleotide sequence ID" value="XM_062802857.1"/>
</dbReference>
<accession>A0AAE0HQN9</accession>
<dbReference type="Proteomes" id="UP001278766">
    <property type="component" value="Unassembled WGS sequence"/>
</dbReference>
<reference evidence="2" key="1">
    <citation type="journal article" date="2023" name="Mol. Phylogenet. Evol.">
        <title>Genome-scale phylogeny and comparative genomics of the fungal order Sordariales.</title>
        <authorList>
            <person name="Hensen N."/>
            <person name="Bonometti L."/>
            <person name="Westerberg I."/>
            <person name="Brannstrom I.O."/>
            <person name="Guillou S."/>
            <person name="Cros-Aarteil S."/>
            <person name="Calhoun S."/>
            <person name="Haridas S."/>
            <person name="Kuo A."/>
            <person name="Mondo S."/>
            <person name="Pangilinan J."/>
            <person name="Riley R."/>
            <person name="LaButti K."/>
            <person name="Andreopoulos B."/>
            <person name="Lipzen A."/>
            <person name="Chen C."/>
            <person name="Yan M."/>
            <person name="Daum C."/>
            <person name="Ng V."/>
            <person name="Clum A."/>
            <person name="Steindorff A."/>
            <person name="Ohm R.A."/>
            <person name="Martin F."/>
            <person name="Silar P."/>
            <person name="Natvig D.O."/>
            <person name="Lalanne C."/>
            <person name="Gautier V."/>
            <person name="Ament-Velasquez S.L."/>
            <person name="Kruys A."/>
            <person name="Hutchinson M.I."/>
            <person name="Powell A.J."/>
            <person name="Barry K."/>
            <person name="Miller A.N."/>
            <person name="Grigoriev I.V."/>
            <person name="Debuchy R."/>
            <person name="Gladieux P."/>
            <person name="Hiltunen Thoren M."/>
            <person name="Johannesson H."/>
        </authorList>
    </citation>
    <scope>NUCLEOTIDE SEQUENCE</scope>
    <source>
        <strain evidence="2">CBS 168.71</strain>
    </source>
</reference>
<feature type="region of interest" description="Disordered" evidence="1">
    <location>
        <begin position="101"/>
        <end position="122"/>
    </location>
</feature>
<sequence length="226" mass="24587">MRCAKPLKATQGANFSVGSLSLSSLPGPAEMELPNSQPSWDPQAGWLWRRTGANARCCCKDRASDRPACAAKSKVDLNRACSPPSIRVLKLADDPRLDPPGNDFWNAHRPTEARSPRSSLFQRADRASATIIERAKANPPFFRNTRPLFLRLATATAPKSDSAQTGASLMIEPGNKNSSSVPTMGCANLSHWVALLMWIGQNTCGKQGSRKHKSIPSRKHGILCAW</sequence>
<evidence type="ECO:0000313" key="3">
    <source>
        <dbReference type="Proteomes" id="UP001278766"/>
    </source>
</evidence>
<reference evidence="2" key="2">
    <citation type="submission" date="2023-06" db="EMBL/GenBank/DDBJ databases">
        <authorList>
            <consortium name="Lawrence Berkeley National Laboratory"/>
            <person name="Haridas S."/>
            <person name="Hensen N."/>
            <person name="Bonometti L."/>
            <person name="Westerberg I."/>
            <person name="Brannstrom I.O."/>
            <person name="Guillou S."/>
            <person name="Cros-Aarteil S."/>
            <person name="Calhoun S."/>
            <person name="Kuo A."/>
            <person name="Mondo S."/>
            <person name="Pangilinan J."/>
            <person name="Riley R."/>
            <person name="Labutti K."/>
            <person name="Andreopoulos B."/>
            <person name="Lipzen A."/>
            <person name="Chen C."/>
            <person name="Yanf M."/>
            <person name="Daum C."/>
            <person name="Ng V."/>
            <person name="Clum A."/>
            <person name="Steindorff A."/>
            <person name="Ohm R."/>
            <person name="Martin F."/>
            <person name="Silar P."/>
            <person name="Natvig D."/>
            <person name="Lalanne C."/>
            <person name="Gautier V."/>
            <person name="Ament-Velasquez S.L."/>
            <person name="Kruys A."/>
            <person name="Hutchinson M.I."/>
            <person name="Powell A.J."/>
            <person name="Barry K."/>
            <person name="Miller A.N."/>
            <person name="Grigoriev I.V."/>
            <person name="Debuchy R."/>
            <person name="Gladieux P."/>
            <person name="Thoren M.H."/>
            <person name="Johannesson H."/>
        </authorList>
    </citation>
    <scope>NUCLEOTIDE SEQUENCE</scope>
    <source>
        <strain evidence="2">CBS 168.71</strain>
    </source>
</reference>
<evidence type="ECO:0000313" key="2">
    <source>
        <dbReference type="EMBL" id="KAK3300952.1"/>
    </source>
</evidence>
<dbReference type="EMBL" id="JAUEPN010000001">
    <property type="protein sequence ID" value="KAK3300952.1"/>
    <property type="molecule type" value="Genomic_DNA"/>
</dbReference>
<dbReference type="GeneID" id="87839805"/>
<evidence type="ECO:0000256" key="1">
    <source>
        <dbReference type="SAM" id="MobiDB-lite"/>
    </source>
</evidence>
<protein>
    <submittedName>
        <fullName evidence="2">Uncharacterized protein</fullName>
    </submittedName>
</protein>